<keyword evidence="8" id="KW-0408">Iron</keyword>
<keyword evidence="3 14" id="KW-0813">Transport</keyword>
<dbReference type="SUPFAM" id="SSF56935">
    <property type="entry name" value="Porins"/>
    <property type="match status" value="1"/>
</dbReference>
<keyword evidence="11 14" id="KW-0472">Membrane</keyword>
<comment type="caution">
    <text evidence="20">The sequence shown here is derived from an EMBL/GenBank/DDBJ whole genome shotgun (WGS) entry which is preliminary data.</text>
</comment>
<evidence type="ECO:0000256" key="8">
    <source>
        <dbReference type="ARBA" id="ARBA00023004"/>
    </source>
</evidence>
<dbReference type="RefSeq" id="WP_186892723.1">
    <property type="nucleotide sequence ID" value="NZ_JACOFU010000013.1"/>
</dbReference>
<dbReference type="PROSITE" id="PS52016">
    <property type="entry name" value="TONB_DEPENDENT_REC_3"/>
    <property type="match status" value="1"/>
</dbReference>
<protein>
    <submittedName>
        <fullName evidence="20">TonB-dependent receptor</fullName>
    </submittedName>
</protein>
<dbReference type="Gene3D" id="2.40.170.20">
    <property type="entry name" value="TonB-dependent receptor, beta-barrel domain"/>
    <property type="match status" value="1"/>
</dbReference>
<keyword evidence="5" id="KW-0410">Iron transport</keyword>
<gene>
    <name evidence="20" type="ORF">H8K33_19385</name>
</gene>
<evidence type="ECO:0000256" key="9">
    <source>
        <dbReference type="ARBA" id="ARBA00023065"/>
    </source>
</evidence>
<feature type="signal peptide" evidence="17">
    <location>
        <begin position="1"/>
        <end position="36"/>
    </location>
</feature>
<evidence type="ECO:0000256" key="4">
    <source>
        <dbReference type="ARBA" id="ARBA00022452"/>
    </source>
</evidence>
<keyword evidence="10 15" id="KW-0798">TonB box</keyword>
<evidence type="ECO:0000256" key="5">
    <source>
        <dbReference type="ARBA" id="ARBA00022496"/>
    </source>
</evidence>
<feature type="domain" description="TonB-dependent receptor-like beta-barrel" evidence="18">
    <location>
        <begin position="305"/>
        <end position="739"/>
    </location>
</feature>
<feature type="domain" description="TonB-dependent receptor plug" evidence="19">
    <location>
        <begin position="61"/>
        <end position="174"/>
    </location>
</feature>
<name>A0ABR6XXH9_9BURK</name>
<evidence type="ECO:0000256" key="13">
    <source>
        <dbReference type="ARBA" id="ARBA00023237"/>
    </source>
</evidence>
<evidence type="ECO:0000256" key="14">
    <source>
        <dbReference type="PROSITE-ProRule" id="PRU01360"/>
    </source>
</evidence>
<evidence type="ECO:0000256" key="2">
    <source>
        <dbReference type="ARBA" id="ARBA00009810"/>
    </source>
</evidence>
<keyword evidence="4 14" id="KW-1134">Transmembrane beta strand</keyword>
<evidence type="ECO:0000256" key="16">
    <source>
        <dbReference type="RuleBase" id="RU003357"/>
    </source>
</evidence>
<sequence>MRALTQEMTSKLNQMTIAVSLAVTAMAMASAQAQTAAPVKDKDGLNLETVVVTGTPIGKSKMKASVSVSTLESDQIMQSSPTNAAEILRSIPGVRAESSGGEGNANLTVRGVPVSAGGARYVQFQEDGLPVLQFGDIAFVTPDMYLRADGGLSHLEVVRGGSASTLATNAPGGIINFITRNGKEKGGSIGLTKGLDFNQTRYDFDYGAAISEKTRFFIGGHYRIGDSSRPAGVTAEDGGQLRANITHELDQGYVRLSFKHLDDKTPMNMPVPVKTTNGVISELPGIDPRTASFYSPYWVKDIVLDKNNQRIATNINDGLQVKNNAFGAEASFNIGQGWKLDEKFRKSSNSGRFISIFPADNGNLQKNMSYATGPNTGKAYTGAAVTAAVFNTSIDDLGSTANDLRVSNSFQMGDGKLAFTGGLFTSLQNVSLTWNFNHYLLQASGDKPALLNSAATIAGTSGLLAQGTDVWGGCCNRAIDAQYKTTSPYATLGYESGDWNVDASIRRDSQDASGTYNQAVNQSYQQKNSKTIDYSVNHTSYSAGVNYSFDKNLAFFARTSEGIAFNADRIMFGNPLDGSVPISTNIVKQTEAGFKWKSGGFNSFVTFFQAKTDESNFEATTQKFTANSYDAKGTEIEASYRMGAFSLSGGATFTNAEIVNANDKSVIGKTPRRQARTVYQLTPTWTAGDLVLGASVIGTSKSWGDDNNTITMPGFKVVNAFVNYQINERLKASLNANNLFNAIGYTEVEGDGHAARSVNGRSVRATLTYSF</sequence>
<evidence type="ECO:0000256" key="1">
    <source>
        <dbReference type="ARBA" id="ARBA00004571"/>
    </source>
</evidence>
<dbReference type="InterPro" id="IPR037066">
    <property type="entry name" value="Plug_dom_sf"/>
</dbReference>
<evidence type="ECO:0000313" key="20">
    <source>
        <dbReference type="EMBL" id="MBC3833677.1"/>
    </source>
</evidence>
<keyword evidence="9" id="KW-0406">Ion transport</keyword>
<evidence type="ECO:0000313" key="21">
    <source>
        <dbReference type="Proteomes" id="UP000643610"/>
    </source>
</evidence>
<accession>A0ABR6XXH9</accession>
<evidence type="ECO:0000256" key="3">
    <source>
        <dbReference type="ARBA" id="ARBA00022448"/>
    </source>
</evidence>
<evidence type="ECO:0000256" key="10">
    <source>
        <dbReference type="ARBA" id="ARBA00023077"/>
    </source>
</evidence>
<feature type="short sequence motif" description="TonB box" evidence="15">
    <location>
        <begin position="49"/>
        <end position="55"/>
    </location>
</feature>
<dbReference type="PANTHER" id="PTHR32552">
    <property type="entry name" value="FERRICHROME IRON RECEPTOR-RELATED"/>
    <property type="match status" value="1"/>
</dbReference>
<keyword evidence="7 17" id="KW-0732">Signal</keyword>
<evidence type="ECO:0000256" key="15">
    <source>
        <dbReference type="PROSITE-ProRule" id="PRU10143"/>
    </source>
</evidence>
<evidence type="ECO:0000256" key="11">
    <source>
        <dbReference type="ARBA" id="ARBA00023136"/>
    </source>
</evidence>
<dbReference type="Proteomes" id="UP000643610">
    <property type="component" value="Unassembled WGS sequence"/>
</dbReference>
<dbReference type="Pfam" id="PF07715">
    <property type="entry name" value="Plug"/>
    <property type="match status" value="1"/>
</dbReference>
<keyword evidence="21" id="KW-1185">Reference proteome</keyword>
<evidence type="ECO:0000259" key="19">
    <source>
        <dbReference type="Pfam" id="PF07715"/>
    </source>
</evidence>
<dbReference type="PANTHER" id="PTHR32552:SF89">
    <property type="entry name" value="CATECHOLATE SIDEROPHORE RECEPTOR FIU"/>
    <property type="match status" value="1"/>
</dbReference>
<keyword evidence="12 20" id="KW-0675">Receptor</keyword>
<organism evidence="20 21">
    <name type="scientific">Undibacterium amnicola</name>
    <dbReference type="NCBI Taxonomy" id="1834038"/>
    <lineage>
        <taxon>Bacteria</taxon>
        <taxon>Pseudomonadati</taxon>
        <taxon>Pseudomonadota</taxon>
        <taxon>Betaproteobacteria</taxon>
        <taxon>Burkholderiales</taxon>
        <taxon>Oxalobacteraceae</taxon>
        <taxon>Undibacterium</taxon>
    </lineage>
</organism>
<dbReference type="EMBL" id="JACOFU010000013">
    <property type="protein sequence ID" value="MBC3833677.1"/>
    <property type="molecule type" value="Genomic_DNA"/>
</dbReference>
<evidence type="ECO:0000256" key="6">
    <source>
        <dbReference type="ARBA" id="ARBA00022692"/>
    </source>
</evidence>
<dbReference type="PROSITE" id="PS00430">
    <property type="entry name" value="TONB_DEPENDENT_REC_1"/>
    <property type="match status" value="1"/>
</dbReference>
<keyword evidence="6 14" id="KW-0812">Transmembrane</keyword>
<comment type="subcellular location">
    <subcellularLocation>
        <location evidence="1 14">Cell outer membrane</location>
        <topology evidence="1 14">Multi-pass membrane protein</topology>
    </subcellularLocation>
</comment>
<dbReference type="InterPro" id="IPR036942">
    <property type="entry name" value="Beta-barrel_TonB_sf"/>
</dbReference>
<dbReference type="InterPro" id="IPR010916">
    <property type="entry name" value="TonB_box_CS"/>
</dbReference>
<dbReference type="Pfam" id="PF00593">
    <property type="entry name" value="TonB_dep_Rec_b-barrel"/>
    <property type="match status" value="1"/>
</dbReference>
<dbReference type="Gene3D" id="2.170.130.10">
    <property type="entry name" value="TonB-dependent receptor, plug domain"/>
    <property type="match status" value="1"/>
</dbReference>
<reference evidence="20 21" key="1">
    <citation type="submission" date="2020-08" db="EMBL/GenBank/DDBJ databases">
        <title>Novel species isolated from subtropical streams in China.</title>
        <authorList>
            <person name="Lu H."/>
        </authorList>
    </citation>
    <scope>NUCLEOTIDE SEQUENCE [LARGE SCALE GENOMIC DNA]</scope>
    <source>
        <strain evidence="20 21">KCTC 52442</strain>
    </source>
</reference>
<proteinExistence type="inferred from homology"/>
<evidence type="ECO:0000259" key="18">
    <source>
        <dbReference type="Pfam" id="PF00593"/>
    </source>
</evidence>
<dbReference type="InterPro" id="IPR039426">
    <property type="entry name" value="TonB-dep_rcpt-like"/>
</dbReference>
<dbReference type="InterPro" id="IPR000531">
    <property type="entry name" value="Beta-barrel_TonB"/>
</dbReference>
<comment type="similarity">
    <text evidence="2 14 16">Belongs to the TonB-dependent receptor family.</text>
</comment>
<dbReference type="InterPro" id="IPR012910">
    <property type="entry name" value="Plug_dom"/>
</dbReference>
<evidence type="ECO:0000256" key="12">
    <source>
        <dbReference type="ARBA" id="ARBA00023170"/>
    </source>
</evidence>
<evidence type="ECO:0000256" key="17">
    <source>
        <dbReference type="SAM" id="SignalP"/>
    </source>
</evidence>
<feature type="chain" id="PRO_5047523811" evidence="17">
    <location>
        <begin position="37"/>
        <end position="771"/>
    </location>
</feature>
<keyword evidence="13 14" id="KW-0998">Cell outer membrane</keyword>
<evidence type="ECO:0000256" key="7">
    <source>
        <dbReference type="ARBA" id="ARBA00022729"/>
    </source>
</evidence>